<evidence type="ECO:0000313" key="2">
    <source>
        <dbReference type="Proteomes" id="UP000886998"/>
    </source>
</evidence>
<sequence length="122" mass="13639">MPIAHNRNRVNVHPFPLATPNENLTYTSLHDTTPFNSTRERWATQEYRKHRLRWSIFRTRLSGGRGRVGPLQSPPSLYGNGSSLTMADISKAAVTTAIQINIKANRDEYFRDAASGDPGGCL</sequence>
<evidence type="ECO:0000313" key="1">
    <source>
        <dbReference type="EMBL" id="GFY40193.1"/>
    </source>
</evidence>
<proteinExistence type="predicted"/>
<reference evidence="1" key="1">
    <citation type="submission" date="2020-08" db="EMBL/GenBank/DDBJ databases">
        <title>Multicomponent nature underlies the extraordinary mechanical properties of spider dragline silk.</title>
        <authorList>
            <person name="Kono N."/>
            <person name="Nakamura H."/>
            <person name="Mori M."/>
            <person name="Yoshida Y."/>
            <person name="Ohtoshi R."/>
            <person name="Malay A.D."/>
            <person name="Moran D.A.P."/>
            <person name="Tomita M."/>
            <person name="Numata K."/>
            <person name="Arakawa K."/>
        </authorList>
    </citation>
    <scope>NUCLEOTIDE SEQUENCE</scope>
</reference>
<dbReference type="OrthoDB" id="10575925at2759"/>
<dbReference type="AlphaFoldDB" id="A0A8X6WRV5"/>
<name>A0A8X6WRV5_9ARAC</name>
<accession>A0A8X6WRV5</accession>
<gene>
    <name evidence="1" type="ORF">TNIN_351191</name>
</gene>
<protein>
    <submittedName>
        <fullName evidence="1">Uncharacterized protein</fullName>
    </submittedName>
</protein>
<keyword evidence="2" id="KW-1185">Reference proteome</keyword>
<comment type="caution">
    <text evidence="1">The sequence shown here is derived from an EMBL/GenBank/DDBJ whole genome shotgun (WGS) entry which is preliminary data.</text>
</comment>
<organism evidence="1 2">
    <name type="scientific">Trichonephila inaurata madagascariensis</name>
    <dbReference type="NCBI Taxonomy" id="2747483"/>
    <lineage>
        <taxon>Eukaryota</taxon>
        <taxon>Metazoa</taxon>
        <taxon>Ecdysozoa</taxon>
        <taxon>Arthropoda</taxon>
        <taxon>Chelicerata</taxon>
        <taxon>Arachnida</taxon>
        <taxon>Araneae</taxon>
        <taxon>Araneomorphae</taxon>
        <taxon>Entelegynae</taxon>
        <taxon>Araneoidea</taxon>
        <taxon>Nephilidae</taxon>
        <taxon>Trichonephila</taxon>
        <taxon>Trichonephila inaurata</taxon>
    </lineage>
</organism>
<dbReference type="EMBL" id="BMAV01001755">
    <property type="protein sequence ID" value="GFY40193.1"/>
    <property type="molecule type" value="Genomic_DNA"/>
</dbReference>
<dbReference type="Proteomes" id="UP000886998">
    <property type="component" value="Unassembled WGS sequence"/>
</dbReference>